<evidence type="ECO:0008006" key="3">
    <source>
        <dbReference type="Google" id="ProtNLM"/>
    </source>
</evidence>
<accession>A0A2Z2NSI0</accession>
<dbReference type="Pfam" id="PF13528">
    <property type="entry name" value="Glyco_trans_1_3"/>
    <property type="match status" value="1"/>
</dbReference>
<dbReference type="AlphaFoldDB" id="A0A2Z2NSI0"/>
<dbReference type="KEGG" id="gai:IMCC3135_02115"/>
<dbReference type="EMBL" id="CP018632">
    <property type="protein sequence ID" value="ASJ70537.1"/>
    <property type="molecule type" value="Genomic_DNA"/>
</dbReference>
<reference evidence="1 2" key="1">
    <citation type="submission" date="2016-12" db="EMBL/GenBank/DDBJ databases">
        <authorList>
            <person name="Song W.-J."/>
            <person name="Kurnit D.M."/>
        </authorList>
    </citation>
    <scope>NUCLEOTIDE SEQUENCE [LARGE SCALE GENOMIC DNA]</scope>
    <source>
        <strain evidence="1 2">IMCC3135</strain>
    </source>
</reference>
<protein>
    <recommendedName>
        <fullName evidence="3">Glycosyltransferase</fullName>
    </recommendedName>
</protein>
<name>A0A2Z2NSI0_9GAMM</name>
<keyword evidence="2" id="KW-1185">Reference proteome</keyword>
<dbReference type="NCBIfam" id="TIGR00661">
    <property type="entry name" value="MJ1255"/>
    <property type="match status" value="1"/>
</dbReference>
<evidence type="ECO:0000313" key="1">
    <source>
        <dbReference type="EMBL" id="ASJ70537.1"/>
    </source>
</evidence>
<dbReference type="InterPro" id="IPR005262">
    <property type="entry name" value="MJ1255-like"/>
</dbReference>
<dbReference type="Gene3D" id="3.40.50.2000">
    <property type="entry name" value="Glycogen Phosphorylase B"/>
    <property type="match status" value="1"/>
</dbReference>
<proteinExistence type="predicted"/>
<dbReference type="RefSeq" id="WP_088916072.1">
    <property type="nucleotide sequence ID" value="NZ_CP018632.1"/>
</dbReference>
<gene>
    <name evidence="1" type="ORF">IMCC3135_02115</name>
</gene>
<dbReference type="OrthoDB" id="9793805at2"/>
<sequence length="375" mass="42507">MRSPSILYGVQGTGNGHISRARLMAAEFTRIGIDVEYLFSGRAANNYFDMEEFTRLNFGTGLSFVTSQGRIRKLKTLKQSQPLRYAREVLNLRTDRHDLIISDFEPTASWAARLRKTPTLALGHQYALDATAPQPQGELFAKWVIRHFAPADTRIGFHWHRYGRLTLPPMIDTELTPIDNSQAFTLVYLPFEDQNEIAALLQQIKGEHFVMYSPNTTHQIQRRNISIYPLSKPGFKHHLQRCNRVICNTGFELISEALHLGIPILTRPLIGQFEQQANALALKELNLATITRNLGVLSLDKFIHTTQPQKRILYPNVARELAAFCQRQITEGMSAQQSDTTLEELARSLWAQVEHQAGDTLHSDNTELPPRLAAA</sequence>
<organism evidence="1 2">
    <name type="scientific">Granulosicoccus antarcticus IMCC3135</name>
    <dbReference type="NCBI Taxonomy" id="1192854"/>
    <lineage>
        <taxon>Bacteria</taxon>
        <taxon>Pseudomonadati</taxon>
        <taxon>Pseudomonadota</taxon>
        <taxon>Gammaproteobacteria</taxon>
        <taxon>Chromatiales</taxon>
        <taxon>Granulosicoccaceae</taxon>
        <taxon>Granulosicoccus</taxon>
    </lineage>
</organism>
<evidence type="ECO:0000313" key="2">
    <source>
        <dbReference type="Proteomes" id="UP000250079"/>
    </source>
</evidence>
<dbReference type="Proteomes" id="UP000250079">
    <property type="component" value="Chromosome"/>
</dbReference>
<dbReference type="SUPFAM" id="SSF53756">
    <property type="entry name" value="UDP-Glycosyltransferase/glycogen phosphorylase"/>
    <property type="match status" value="1"/>
</dbReference>